<keyword evidence="5" id="KW-1185">Reference proteome</keyword>
<dbReference type="SUPFAM" id="SSF51735">
    <property type="entry name" value="NAD(P)-binding Rossmann-fold domains"/>
    <property type="match status" value="1"/>
</dbReference>
<organism evidence="4 5">
    <name type="scientific">Rhizodiscina lignyota</name>
    <dbReference type="NCBI Taxonomy" id="1504668"/>
    <lineage>
        <taxon>Eukaryota</taxon>
        <taxon>Fungi</taxon>
        <taxon>Dikarya</taxon>
        <taxon>Ascomycota</taxon>
        <taxon>Pezizomycotina</taxon>
        <taxon>Dothideomycetes</taxon>
        <taxon>Pleosporomycetidae</taxon>
        <taxon>Aulographales</taxon>
        <taxon>Rhizodiscinaceae</taxon>
        <taxon>Rhizodiscina</taxon>
    </lineage>
</organism>
<dbReference type="AlphaFoldDB" id="A0A9P4IFU1"/>
<keyword evidence="2" id="KW-0560">Oxidoreductase</keyword>
<dbReference type="CDD" id="cd05259">
    <property type="entry name" value="PCBER_SDR_a"/>
    <property type="match status" value="1"/>
</dbReference>
<proteinExistence type="predicted"/>
<evidence type="ECO:0000259" key="3">
    <source>
        <dbReference type="Pfam" id="PF05368"/>
    </source>
</evidence>
<comment type="caution">
    <text evidence="4">The sequence shown here is derived from an EMBL/GenBank/DDBJ whole genome shotgun (WGS) entry which is preliminary data.</text>
</comment>
<evidence type="ECO:0000313" key="4">
    <source>
        <dbReference type="EMBL" id="KAF2097712.1"/>
    </source>
</evidence>
<gene>
    <name evidence="4" type="ORF">NA57DRAFT_39878</name>
</gene>
<dbReference type="Proteomes" id="UP000799772">
    <property type="component" value="Unassembled WGS sequence"/>
</dbReference>
<dbReference type="Gene3D" id="3.90.25.10">
    <property type="entry name" value="UDP-galactose 4-epimerase, domain 1"/>
    <property type="match status" value="1"/>
</dbReference>
<dbReference type="GO" id="GO:0016491">
    <property type="term" value="F:oxidoreductase activity"/>
    <property type="evidence" value="ECO:0007669"/>
    <property type="project" value="UniProtKB-KW"/>
</dbReference>
<sequence length="321" mass="35973">MAPVSQSVIVFGGTGKIGTYIVDELLKSSKFSIALFTSPNTVQTKADQIEALKKRGSRIIVGDVHNEQNVKNAYKGTHPDFDTVVSAVGRPVILDQIDLLKWAEETPNIKRFYPSEYGTDIEYGPQSVNEKPHQLKLKVRAFVRENIKRLEYTYLVTGPYSDMFFDVSGKDQRAGSFDLDAKKSVLLGTGNDKISFTTMRDVGRLLVASLLHPEESRNKALKVNSFTTTPNEILAEFERQTGGQKWEVSYTPLDELKQIEQEAWEKGVPWATGYTLRRIWTEGGTLYEKRDNEAIDGTDVDTLQVAVAAWIKEQDTGKASL</sequence>
<feature type="domain" description="NmrA-like" evidence="3">
    <location>
        <begin position="6"/>
        <end position="259"/>
    </location>
</feature>
<name>A0A9P4IFU1_9PEZI</name>
<dbReference type="InterPro" id="IPR008030">
    <property type="entry name" value="NmrA-like"/>
</dbReference>
<evidence type="ECO:0000313" key="5">
    <source>
        <dbReference type="Proteomes" id="UP000799772"/>
    </source>
</evidence>
<reference evidence="4" key="1">
    <citation type="journal article" date="2020" name="Stud. Mycol.">
        <title>101 Dothideomycetes genomes: a test case for predicting lifestyles and emergence of pathogens.</title>
        <authorList>
            <person name="Haridas S."/>
            <person name="Albert R."/>
            <person name="Binder M."/>
            <person name="Bloem J."/>
            <person name="Labutti K."/>
            <person name="Salamov A."/>
            <person name="Andreopoulos B."/>
            <person name="Baker S."/>
            <person name="Barry K."/>
            <person name="Bills G."/>
            <person name="Bluhm B."/>
            <person name="Cannon C."/>
            <person name="Castanera R."/>
            <person name="Culley D."/>
            <person name="Daum C."/>
            <person name="Ezra D."/>
            <person name="Gonzalez J."/>
            <person name="Henrissat B."/>
            <person name="Kuo A."/>
            <person name="Liang C."/>
            <person name="Lipzen A."/>
            <person name="Lutzoni F."/>
            <person name="Magnuson J."/>
            <person name="Mondo S."/>
            <person name="Nolan M."/>
            <person name="Ohm R."/>
            <person name="Pangilinan J."/>
            <person name="Park H.-J."/>
            <person name="Ramirez L."/>
            <person name="Alfaro M."/>
            <person name="Sun H."/>
            <person name="Tritt A."/>
            <person name="Yoshinaga Y."/>
            <person name="Zwiers L.-H."/>
            <person name="Turgeon B."/>
            <person name="Goodwin S."/>
            <person name="Spatafora J."/>
            <person name="Crous P."/>
            <person name="Grigoriev I."/>
        </authorList>
    </citation>
    <scope>NUCLEOTIDE SEQUENCE</scope>
    <source>
        <strain evidence="4">CBS 133067</strain>
    </source>
</reference>
<dbReference type="InterPro" id="IPR045312">
    <property type="entry name" value="PCBER-like"/>
</dbReference>
<dbReference type="PANTHER" id="PTHR47706">
    <property type="entry name" value="NMRA-LIKE FAMILY PROTEIN"/>
    <property type="match status" value="1"/>
</dbReference>
<dbReference type="InterPro" id="IPR051609">
    <property type="entry name" value="NmrA/Isoflavone_reductase-like"/>
</dbReference>
<dbReference type="Gene3D" id="3.40.50.720">
    <property type="entry name" value="NAD(P)-binding Rossmann-like Domain"/>
    <property type="match status" value="1"/>
</dbReference>
<dbReference type="InterPro" id="IPR036291">
    <property type="entry name" value="NAD(P)-bd_dom_sf"/>
</dbReference>
<evidence type="ECO:0000256" key="2">
    <source>
        <dbReference type="ARBA" id="ARBA00023002"/>
    </source>
</evidence>
<accession>A0A9P4IFU1</accession>
<evidence type="ECO:0000256" key="1">
    <source>
        <dbReference type="ARBA" id="ARBA00022857"/>
    </source>
</evidence>
<dbReference type="Pfam" id="PF05368">
    <property type="entry name" value="NmrA"/>
    <property type="match status" value="1"/>
</dbReference>
<dbReference type="PANTHER" id="PTHR47706:SF11">
    <property type="entry name" value="ISOFLAVONE REDUCTASE FAMILY PROTEIN (AFU_ORTHOLOGUE AFUA_1G12510)"/>
    <property type="match status" value="1"/>
</dbReference>
<protein>
    <submittedName>
        <fullName evidence="4">Isoflavone reductase family protein</fullName>
    </submittedName>
</protein>
<dbReference type="OrthoDB" id="419598at2759"/>
<keyword evidence="1" id="KW-0521">NADP</keyword>
<dbReference type="EMBL" id="ML978127">
    <property type="protein sequence ID" value="KAF2097712.1"/>
    <property type="molecule type" value="Genomic_DNA"/>
</dbReference>